<protein>
    <submittedName>
        <fullName evidence="1">Uncharacterized protein</fullName>
    </submittedName>
</protein>
<evidence type="ECO:0000313" key="1">
    <source>
        <dbReference type="EMBL" id="KAG7466345.1"/>
    </source>
</evidence>
<dbReference type="EMBL" id="JAFDVH010000013">
    <property type="protein sequence ID" value="KAG7466345.1"/>
    <property type="molecule type" value="Genomic_DNA"/>
</dbReference>
<dbReference type="OrthoDB" id="10479851at2759"/>
<accession>A0A9D3T2F7</accession>
<comment type="caution">
    <text evidence="1">The sequence shown here is derived from an EMBL/GenBank/DDBJ whole genome shotgun (WGS) entry which is preliminary data.</text>
</comment>
<gene>
    <name evidence="1" type="ORF">MATL_G00163580</name>
</gene>
<dbReference type="AlphaFoldDB" id="A0A9D3T2F7"/>
<organism evidence="1 2">
    <name type="scientific">Megalops atlanticus</name>
    <name type="common">Tarpon</name>
    <name type="synonym">Clupea gigantea</name>
    <dbReference type="NCBI Taxonomy" id="7932"/>
    <lineage>
        <taxon>Eukaryota</taxon>
        <taxon>Metazoa</taxon>
        <taxon>Chordata</taxon>
        <taxon>Craniata</taxon>
        <taxon>Vertebrata</taxon>
        <taxon>Euteleostomi</taxon>
        <taxon>Actinopterygii</taxon>
        <taxon>Neopterygii</taxon>
        <taxon>Teleostei</taxon>
        <taxon>Elopiformes</taxon>
        <taxon>Megalopidae</taxon>
        <taxon>Megalops</taxon>
    </lineage>
</organism>
<reference evidence="1" key="1">
    <citation type="submission" date="2021-01" db="EMBL/GenBank/DDBJ databases">
        <authorList>
            <person name="Zahm M."/>
            <person name="Roques C."/>
            <person name="Cabau C."/>
            <person name="Klopp C."/>
            <person name="Donnadieu C."/>
            <person name="Jouanno E."/>
            <person name="Lampietro C."/>
            <person name="Louis A."/>
            <person name="Herpin A."/>
            <person name="Echchiki A."/>
            <person name="Berthelot C."/>
            <person name="Parey E."/>
            <person name="Roest-Crollius H."/>
            <person name="Braasch I."/>
            <person name="Postlethwait J."/>
            <person name="Bobe J."/>
            <person name="Montfort J."/>
            <person name="Bouchez O."/>
            <person name="Begum T."/>
            <person name="Mejri S."/>
            <person name="Adams A."/>
            <person name="Chen W.-J."/>
            <person name="Guiguen Y."/>
        </authorList>
    </citation>
    <scope>NUCLEOTIDE SEQUENCE</scope>
    <source>
        <strain evidence="1">YG-15Mar2019-1</strain>
        <tissue evidence="1">Brain</tissue>
    </source>
</reference>
<evidence type="ECO:0000313" key="2">
    <source>
        <dbReference type="Proteomes" id="UP001046870"/>
    </source>
</evidence>
<name>A0A9D3T2F7_MEGAT</name>
<feature type="non-terminal residue" evidence="1">
    <location>
        <position position="235"/>
    </location>
</feature>
<sequence length="235" mass="25377">MCASKGSLLSSMPDIPTSSSFSKMLWCFTGSSNWALTVLQASELLSPTWTTFIPSISSSELSSGSTLMIMVFLVDFDLLSSDAPTDLITVSLLKVSVSDLWSGQSLSTLQTSPWSSEPSEAELSALLESLSPPALARGAWKALRLVQVRMCSMSSFSQLKTKPQSSQVYVRPKRGRSFMLELRPDGFFRRSQGCSAMLSATWARTWGRAKGSTTSSTGLPPPPAVLLMLCRAGVE</sequence>
<proteinExistence type="predicted"/>
<keyword evidence="2" id="KW-1185">Reference proteome</keyword>
<dbReference type="Proteomes" id="UP001046870">
    <property type="component" value="Chromosome 13"/>
</dbReference>